<dbReference type="AlphaFoldDB" id="A0A8J3LA96"/>
<evidence type="ECO:0000259" key="4">
    <source>
        <dbReference type="Pfam" id="PF01420"/>
    </source>
</evidence>
<evidence type="ECO:0000256" key="1">
    <source>
        <dbReference type="ARBA" id="ARBA00010923"/>
    </source>
</evidence>
<dbReference type="InterPro" id="IPR052021">
    <property type="entry name" value="Type-I_RS_S_subunit"/>
</dbReference>
<accession>A0A8J3LA96</accession>
<comment type="caution">
    <text evidence="5">The sequence shown here is derived from an EMBL/GenBank/DDBJ whole genome shotgun (WGS) entry which is preliminary data.</text>
</comment>
<evidence type="ECO:0000313" key="6">
    <source>
        <dbReference type="Proteomes" id="UP000660339"/>
    </source>
</evidence>
<dbReference type="PANTHER" id="PTHR30408:SF12">
    <property type="entry name" value="TYPE I RESTRICTION ENZYME MJAVIII SPECIFICITY SUBUNIT"/>
    <property type="match status" value="1"/>
</dbReference>
<evidence type="ECO:0000256" key="2">
    <source>
        <dbReference type="ARBA" id="ARBA00022747"/>
    </source>
</evidence>
<dbReference type="CDD" id="cd17253">
    <property type="entry name" value="RMtype1_S_Eco933I-TRD2-CR2_like"/>
    <property type="match status" value="1"/>
</dbReference>
<feature type="domain" description="Type I restriction modification DNA specificity" evidence="4">
    <location>
        <begin position="30"/>
        <end position="177"/>
    </location>
</feature>
<name>A0A8J3LA96_9ACTN</name>
<keyword evidence="6" id="KW-1185">Reference proteome</keyword>
<dbReference type="InterPro" id="IPR000055">
    <property type="entry name" value="Restrct_endonuc_typeI_TRD"/>
</dbReference>
<proteinExistence type="inferred from homology"/>
<dbReference type="SUPFAM" id="SSF116734">
    <property type="entry name" value="DNA methylase specificity domain"/>
    <property type="match status" value="2"/>
</dbReference>
<dbReference type="EMBL" id="BONJ01000030">
    <property type="protein sequence ID" value="GIG17232.1"/>
    <property type="molecule type" value="Genomic_DNA"/>
</dbReference>
<dbReference type="InterPro" id="IPR044946">
    <property type="entry name" value="Restrct_endonuc_typeI_TRD_sf"/>
</dbReference>
<reference evidence="5" key="1">
    <citation type="submission" date="2021-01" db="EMBL/GenBank/DDBJ databases">
        <title>Whole genome shotgun sequence of Catellatospora methionotrophica NBRC 14553.</title>
        <authorList>
            <person name="Komaki H."/>
            <person name="Tamura T."/>
        </authorList>
    </citation>
    <scope>NUCLEOTIDE SEQUENCE</scope>
    <source>
        <strain evidence="5">NBRC 14553</strain>
    </source>
</reference>
<dbReference type="CDD" id="cd17256">
    <property type="entry name" value="RMtype1_S_EcoJA65PI-TRD1-CR1_like"/>
    <property type="match status" value="1"/>
</dbReference>
<dbReference type="Gene3D" id="3.90.220.20">
    <property type="entry name" value="DNA methylase specificity domains"/>
    <property type="match status" value="2"/>
</dbReference>
<dbReference type="GO" id="GO:0009307">
    <property type="term" value="P:DNA restriction-modification system"/>
    <property type="evidence" value="ECO:0007669"/>
    <property type="project" value="UniProtKB-KW"/>
</dbReference>
<sequence length="416" mass="45340">MIRSEVPLKRLVDPYRPITYGIVQAGPDTPGGTPYIRPADMTPNAGVLDPESLLRTTLTIADSYRRSTIRDGDLVVSIGPSFGKVMIVPPALAGANLTQGTARVAPGPNVEARFLYWALQSAIAVKFWESSVGGATFRALNLEPLSRTPVALMDLGEQRRIADFLDSEVSRLDELSALRLKQLATLSEYLLCAVSSIADGARDVPMVRLGYLAKVQSGITVDSSRDLSGDVVRRPYLRVANVQEGFVALDSVTEVTVPRQMAAVSTLRPGDVLMTEGGDLDKLGRGTVWRGELFDCLHQNHVFAVRPDPRKLDPDYLALLTRSTHARSHFESTGVRTTNLASTSSSKIRDLRVPLVDLEEQRVTVRRINAEVEKIAALRRALTDQLSLISERRQAMVTVAVTGQLDVSTARGADLS</sequence>
<dbReference type="Pfam" id="PF01420">
    <property type="entry name" value="Methylase_S"/>
    <property type="match status" value="1"/>
</dbReference>
<evidence type="ECO:0000313" key="5">
    <source>
        <dbReference type="EMBL" id="GIG17232.1"/>
    </source>
</evidence>
<comment type="similarity">
    <text evidence="1">Belongs to the type-I restriction system S methylase family.</text>
</comment>
<organism evidence="5 6">
    <name type="scientific">Catellatospora methionotrophica</name>
    <dbReference type="NCBI Taxonomy" id="121620"/>
    <lineage>
        <taxon>Bacteria</taxon>
        <taxon>Bacillati</taxon>
        <taxon>Actinomycetota</taxon>
        <taxon>Actinomycetes</taxon>
        <taxon>Micromonosporales</taxon>
        <taxon>Micromonosporaceae</taxon>
        <taxon>Catellatospora</taxon>
    </lineage>
</organism>
<keyword evidence="2" id="KW-0680">Restriction system</keyword>
<dbReference type="GO" id="GO:0003677">
    <property type="term" value="F:DNA binding"/>
    <property type="evidence" value="ECO:0007669"/>
    <property type="project" value="UniProtKB-KW"/>
</dbReference>
<gene>
    <name evidence="5" type="ORF">Cme02nite_55640</name>
</gene>
<dbReference type="RefSeq" id="WP_166380921.1">
    <property type="nucleotide sequence ID" value="NZ_BAAATT010000030.1"/>
</dbReference>
<keyword evidence="3" id="KW-0238">DNA-binding</keyword>
<dbReference type="Proteomes" id="UP000660339">
    <property type="component" value="Unassembled WGS sequence"/>
</dbReference>
<protein>
    <recommendedName>
        <fullName evidence="4">Type I restriction modification DNA specificity domain-containing protein</fullName>
    </recommendedName>
</protein>
<dbReference type="PANTHER" id="PTHR30408">
    <property type="entry name" value="TYPE-1 RESTRICTION ENZYME ECOKI SPECIFICITY PROTEIN"/>
    <property type="match status" value="1"/>
</dbReference>
<evidence type="ECO:0000256" key="3">
    <source>
        <dbReference type="ARBA" id="ARBA00023125"/>
    </source>
</evidence>